<comment type="caution">
    <text evidence="3">The sequence shown here is derived from an EMBL/GenBank/DDBJ whole genome shotgun (WGS) entry which is preliminary data.</text>
</comment>
<comment type="similarity">
    <text evidence="2">Belongs to the asaB hydroxylase/desaturase family.</text>
</comment>
<evidence type="ECO:0000313" key="4">
    <source>
        <dbReference type="Proteomes" id="UP000800235"/>
    </source>
</evidence>
<dbReference type="EMBL" id="MU007063">
    <property type="protein sequence ID" value="KAF2426611.1"/>
    <property type="molecule type" value="Genomic_DNA"/>
</dbReference>
<dbReference type="OrthoDB" id="412788at2759"/>
<sequence length="300" mass="34275">MALVRLNYYLDPSQGGITHYTPGTAGILRRKFDTQEVRIQDLRGQEDKFNFHQSSFQVSKFDIDMEGKTNDEMKRDIYPQAEEFIKKITGASRVVCFSHLIRRDTVESNREALSALEASTREDSPIADNHGFGKVVPARFAHIDQSPVGAYTLLKDNLPEEAETLSKTRWGTTNIWRPLKTIRRDPLALCDSRTLRDEDLAIVESILPPKGSGNGYYDTVSKGDGFQTLEIKANPEHKWYYVSNLMPEECLVFKIHDSKKSIQGRCPHTSFPDLNDEGDVSARENIEFRFFVFYEDQPAE</sequence>
<dbReference type="Proteomes" id="UP000800235">
    <property type="component" value="Unassembled WGS sequence"/>
</dbReference>
<dbReference type="PANTHER" id="PTHR34598">
    <property type="entry name" value="BLL6449 PROTEIN"/>
    <property type="match status" value="1"/>
</dbReference>
<evidence type="ECO:0000313" key="3">
    <source>
        <dbReference type="EMBL" id="KAF2426611.1"/>
    </source>
</evidence>
<dbReference type="GO" id="GO:0016491">
    <property type="term" value="F:oxidoreductase activity"/>
    <property type="evidence" value="ECO:0007669"/>
    <property type="project" value="UniProtKB-KW"/>
</dbReference>
<keyword evidence="4" id="KW-1185">Reference proteome</keyword>
<proteinExistence type="inferred from homology"/>
<dbReference type="InterPro" id="IPR044053">
    <property type="entry name" value="AsaB-like"/>
</dbReference>
<keyword evidence="1" id="KW-0560">Oxidoreductase</keyword>
<evidence type="ECO:0000256" key="1">
    <source>
        <dbReference type="ARBA" id="ARBA00023002"/>
    </source>
</evidence>
<dbReference type="NCBIfam" id="NF041278">
    <property type="entry name" value="CmcJ_NvfI_EfuI"/>
    <property type="match status" value="1"/>
</dbReference>
<protein>
    <submittedName>
        <fullName evidence="3">GA4 desaturase family protein</fullName>
    </submittedName>
</protein>
<dbReference type="PANTHER" id="PTHR34598:SF3">
    <property type="entry name" value="OXIDOREDUCTASE AN1597"/>
    <property type="match status" value="1"/>
</dbReference>
<accession>A0A9P4TWH7</accession>
<organism evidence="3 4">
    <name type="scientific">Tothia fuscella</name>
    <dbReference type="NCBI Taxonomy" id="1048955"/>
    <lineage>
        <taxon>Eukaryota</taxon>
        <taxon>Fungi</taxon>
        <taxon>Dikarya</taxon>
        <taxon>Ascomycota</taxon>
        <taxon>Pezizomycotina</taxon>
        <taxon>Dothideomycetes</taxon>
        <taxon>Pleosporomycetidae</taxon>
        <taxon>Venturiales</taxon>
        <taxon>Cylindrosympodiaceae</taxon>
        <taxon>Tothia</taxon>
    </lineage>
</organism>
<dbReference type="AlphaFoldDB" id="A0A9P4TWH7"/>
<reference evidence="3" key="1">
    <citation type="journal article" date="2020" name="Stud. Mycol.">
        <title>101 Dothideomycetes genomes: a test case for predicting lifestyles and emergence of pathogens.</title>
        <authorList>
            <person name="Haridas S."/>
            <person name="Albert R."/>
            <person name="Binder M."/>
            <person name="Bloem J."/>
            <person name="Labutti K."/>
            <person name="Salamov A."/>
            <person name="Andreopoulos B."/>
            <person name="Baker S."/>
            <person name="Barry K."/>
            <person name="Bills G."/>
            <person name="Bluhm B."/>
            <person name="Cannon C."/>
            <person name="Castanera R."/>
            <person name="Culley D."/>
            <person name="Daum C."/>
            <person name="Ezra D."/>
            <person name="Gonzalez J."/>
            <person name="Henrissat B."/>
            <person name="Kuo A."/>
            <person name="Liang C."/>
            <person name="Lipzen A."/>
            <person name="Lutzoni F."/>
            <person name="Magnuson J."/>
            <person name="Mondo S."/>
            <person name="Nolan M."/>
            <person name="Ohm R."/>
            <person name="Pangilinan J."/>
            <person name="Park H.-J."/>
            <person name="Ramirez L."/>
            <person name="Alfaro M."/>
            <person name="Sun H."/>
            <person name="Tritt A."/>
            <person name="Yoshinaga Y."/>
            <person name="Zwiers L.-H."/>
            <person name="Turgeon B."/>
            <person name="Goodwin S."/>
            <person name="Spatafora J."/>
            <person name="Crous P."/>
            <person name="Grigoriev I."/>
        </authorList>
    </citation>
    <scope>NUCLEOTIDE SEQUENCE</scope>
    <source>
        <strain evidence="3">CBS 130266</strain>
    </source>
</reference>
<name>A0A9P4TWH7_9PEZI</name>
<gene>
    <name evidence="3" type="ORF">EJ08DRAFT_370954</name>
</gene>
<evidence type="ECO:0000256" key="2">
    <source>
        <dbReference type="ARBA" id="ARBA00023604"/>
    </source>
</evidence>